<accession>A0A255H4G5</accession>
<dbReference type="RefSeq" id="WP_094363569.1">
    <property type="nucleotide sequence ID" value="NZ_NMVQ01000011.1"/>
</dbReference>
<organism evidence="1 2">
    <name type="scientific">Enemella dayhoffiae</name>
    <dbReference type="NCBI Taxonomy" id="2016507"/>
    <lineage>
        <taxon>Bacteria</taxon>
        <taxon>Bacillati</taxon>
        <taxon>Actinomycetota</taxon>
        <taxon>Actinomycetes</taxon>
        <taxon>Propionibacteriales</taxon>
        <taxon>Propionibacteriaceae</taxon>
        <taxon>Enemella</taxon>
    </lineage>
</organism>
<sequence length="201" mass="22718">MRDRLLPVEQRYRSFGSCVQFSCPIGFEATWSYLQSVTGRPWRDPMFLLPALGILEQERALRMAEEVAYANLRRTEKAAGRRTPTFGCTTPTWPQRWHGDERAGATHALRVWRRRNPGGGPFGDRRWALVLAAVDSLLAGAPHVDTKALQRCLDWARRLHRTSAVGSADSRVAFELEPVLGQLQVHQRGAVVVNTPWGFTR</sequence>
<name>A0A255H4G5_9ACTN</name>
<dbReference type="AlphaFoldDB" id="A0A255H4G5"/>
<evidence type="ECO:0000313" key="2">
    <source>
        <dbReference type="Proteomes" id="UP000216311"/>
    </source>
</evidence>
<dbReference type="Proteomes" id="UP000216311">
    <property type="component" value="Unassembled WGS sequence"/>
</dbReference>
<keyword evidence="2" id="KW-1185">Reference proteome</keyword>
<evidence type="ECO:0000313" key="1">
    <source>
        <dbReference type="EMBL" id="OYO22412.1"/>
    </source>
</evidence>
<reference evidence="1 2" key="1">
    <citation type="submission" date="2017-07" db="EMBL/GenBank/DDBJ databases">
        <title>Draft whole genome sequences of clinical Proprionibacteriaceae strains.</title>
        <authorList>
            <person name="Bernier A.-M."/>
            <person name="Bernard K."/>
            <person name="Domingo M.-C."/>
        </authorList>
    </citation>
    <scope>NUCLEOTIDE SEQUENCE [LARGE SCALE GENOMIC DNA]</scope>
    <source>
        <strain evidence="1 2">NML 130396</strain>
    </source>
</reference>
<proteinExistence type="predicted"/>
<comment type="caution">
    <text evidence="1">The sequence shown here is derived from an EMBL/GenBank/DDBJ whole genome shotgun (WGS) entry which is preliminary data.</text>
</comment>
<gene>
    <name evidence="1" type="ORF">CGZ93_07710</name>
</gene>
<dbReference type="EMBL" id="NMVQ01000011">
    <property type="protein sequence ID" value="OYO22412.1"/>
    <property type="molecule type" value="Genomic_DNA"/>
</dbReference>
<dbReference type="OrthoDB" id="8593648at2"/>
<protein>
    <submittedName>
        <fullName evidence="1">Uncharacterized protein</fullName>
    </submittedName>
</protein>